<feature type="compositionally biased region" description="Polar residues" evidence="1">
    <location>
        <begin position="225"/>
        <end position="234"/>
    </location>
</feature>
<organism evidence="4 5">
    <name type="scientific">Paenibacillus lignilyticus</name>
    <dbReference type="NCBI Taxonomy" id="1172615"/>
    <lineage>
        <taxon>Bacteria</taxon>
        <taxon>Bacillati</taxon>
        <taxon>Bacillota</taxon>
        <taxon>Bacilli</taxon>
        <taxon>Bacillales</taxon>
        <taxon>Paenibacillaceae</taxon>
        <taxon>Paenibacillus</taxon>
    </lineage>
</organism>
<dbReference type="RefSeq" id="WP_210663910.1">
    <property type="nucleotide sequence ID" value="NZ_JAGKSP010000021.1"/>
</dbReference>
<feature type="domain" description="SLH" evidence="3">
    <location>
        <begin position="97"/>
        <end position="163"/>
    </location>
</feature>
<evidence type="ECO:0000259" key="3">
    <source>
        <dbReference type="PROSITE" id="PS51272"/>
    </source>
</evidence>
<dbReference type="InterPro" id="IPR051465">
    <property type="entry name" value="Cell_Envelope_Struct_Comp"/>
</dbReference>
<dbReference type="Proteomes" id="UP000673394">
    <property type="component" value="Unassembled WGS sequence"/>
</dbReference>
<feature type="signal peptide" evidence="2">
    <location>
        <begin position="1"/>
        <end position="26"/>
    </location>
</feature>
<name>A0ABS5CLB8_9BACL</name>
<dbReference type="PROSITE" id="PS51272">
    <property type="entry name" value="SLH"/>
    <property type="match status" value="2"/>
</dbReference>
<feature type="domain" description="SLH" evidence="3">
    <location>
        <begin position="34"/>
        <end position="96"/>
    </location>
</feature>
<dbReference type="InterPro" id="IPR001119">
    <property type="entry name" value="SLH_dom"/>
</dbReference>
<dbReference type="PANTHER" id="PTHR43308">
    <property type="entry name" value="OUTER MEMBRANE PROTEIN ALPHA-RELATED"/>
    <property type="match status" value="1"/>
</dbReference>
<evidence type="ECO:0000256" key="1">
    <source>
        <dbReference type="SAM" id="MobiDB-lite"/>
    </source>
</evidence>
<keyword evidence="5" id="KW-1185">Reference proteome</keyword>
<dbReference type="Pfam" id="PF00395">
    <property type="entry name" value="SLH"/>
    <property type="match status" value="2"/>
</dbReference>
<feature type="region of interest" description="Disordered" evidence="1">
    <location>
        <begin position="210"/>
        <end position="234"/>
    </location>
</feature>
<evidence type="ECO:0000313" key="4">
    <source>
        <dbReference type="EMBL" id="MBP3966658.1"/>
    </source>
</evidence>
<sequence length="489" mass="50452">MKKKVSKWVILPLAVSLLVPSLVANAADSAPKTSADFKDLAGLDAALQAKIDALLAKGIFDGVGNGTFGIDQNMTRAQMAKIITKIYEIPVDNSIKTSSFSDVGGENGSNAWAIAYIEAAKKAGIINGMGDNTFNPADNATLGQLATALVKGLGQSVSISGTPWYADAISKAVANKILPEGSDGKNLATRSDLVVGAYGGQQAYEVIKKEQEEANKPTTPTTPTSNGDTTAPSITAATVNGRNVTVSDGVNGAISFKSSAYLTAGTLSVSEASTLIITAIEGINLTDYPSLSLSQSLASGSNTLDLISKLAALDPQDDGVSMALLNQFDANHDGLVITGTLRDGSSNSRTVTLTIKADDIAPNLTGATVNGNNVTINSNNGSITILSGYLTAGTITSNEDATLTIDSIQNVELSDYPSLSFTQQLVGGTASSLNLITKLGELDHQGDGVSVSYLKLLGNDPYQLVVSGTLTDAAGNANEVSITFYWDLA</sequence>
<keyword evidence="2" id="KW-0732">Signal</keyword>
<protein>
    <submittedName>
        <fullName evidence="4">S-layer homology domain-containing protein</fullName>
    </submittedName>
</protein>
<evidence type="ECO:0000256" key="2">
    <source>
        <dbReference type="SAM" id="SignalP"/>
    </source>
</evidence>
<gene>
    <name evidence="4" type="ORF">I8J30_28640</name>
</gene>
<comment type="caution">
    <text evidence="4">The sequence shown here is derived from an EMBL/GenBank/DDBJ whole genome shotgun (WGS) entry which is preliminary data.</text>
</comment>
<reference evidence="4 5" key="1">
    <citation type="submission" date="2021-04" db="EMBL/GenBank/DDBJ databases">
        <title>Paenibacillus sp. DLE-14 whole genome sequence.</title>
        <authorList>
            <person name="Ham Y.J."/>
        </authorList>
    </citation>
    <scope>NUCLEOTIDE SEQUENCE [LARGE SCALE GENOMIC DNA]</scope>
    <source>
        <strain evidence="4 5">DLE-14</strain>
    </source>
</reference>
<feature type="chain" id="PRO_5046032066" evidence="2">
    <location>
        <begin position="27"/>
        <end position="489"/>
    </location>
</feature>
<evidence type="ECO:0000313" key="5">
    <source>
        <dbReference type="Proteomes" id="UP000673394"/>
    </source>
</evidence>
<accession>A0ABS5CLB8</accession>
<proteinExistence type="predicted"/>
<dbReference type="EMBL" id="JAGKSP010000021">
    <property type="protein sequence ID" value="MBP3966658.1"/>
    <property type="molecule type" value="Genomic_DNA"/>
</dbReference>